<evidence type="ECO:0000313" key="2">
    <source>
        <dbReference type="Proteomes" id="UP000001351"/>
    </source>
</evidence>
<sequence length="302" mass="33588">MTRPISPNDTHDTSDATMFDRFVLFEQESLDIGRRYLQALGLPRGIGALVEDLNEGRLAWEKGRHVLGHVPYLLIEYIARRTGFTRLSAITTDPEFVALKTHSLAQALQRHGSFPPGLTAGALEAFSWSALRHWQLVAHDLGGRHAYAVTPSLAQLVRQPETLSQPWRMPRLPVPSLLLLVPPEAGLTLTQRGFRAHAVTELYVVESLPPVHQWSVWIHAPIDENFAESLYVELPLPPGSSLQEGIDNAQDLFLGRRPTALGWQECVRWLGATLRVLAEDGARLLEGPSPRRMLLGAVKGLH</sequence>
<evidence type="ECO:0000313" key="1">
    <source>
        <dbReference type="EMBL" id="ADO75162.1"/>
    </source>
</evidence>
<protein>
    <submittedName>
        <fullName evidence="1">Conserved uncharacterized protein</fullName>
    </submittedName>
</protein>
<dbReference type="eggNOG" id="ENOG5030T9A">
    <property type="taxonomic scope" value="Bacteria"/>
</dbReference>
<gene>
    <name evidence="1" type="ordered locus">STAUR_7406</name>
</gene>
<organism evidence="1 2">
    <name type="scientific">Stigmatella aurantiaca (strain DW4/3-1)</name>
    <dbReference type="NCBI Taxonomy" id="378806"/>
    <lineage>
        <taxon>Bacteria</taxon>
        <taxon>Pseudomonadati</taxon>
        <taxon>Myxococcota</taxon>
        <taxon>Myxococcia</taxon>
        <taxon>Myxococcales</taxon>
        <taxon>Cystobacterineae</taxon>
        <taxon>Archangiaceae</taxon>
        <taxon>Stigmatella</taxon>
    </lineage>
</organism>
<dbReference type="HOGENOM" id="CLU_844192_0_0_7"/>
<name>E3FEK6_STIAD</name>
<dbReference type="RefSeq" id="WP_013377815.1">
    <property type="nucleotide sequence ID" value="NC_014623.1"/>
</dbReference>
<dbReference type="OrthoDB" id="9938870at2"/>
<reference evidence="1 2" key="1">
    <citation type="journal article" date="2011" name="Mol. Biol. Evol.">
        <title>Comparative genomic analysis of fruiting body formation in Myxococcales.</title>
        <authorList>
            <person name="Huntley S."/>
            <person name="Hamann N."/>
            <person name="Wegener-Feldbrugge S."/>
            <person name="Treuner-Lange A."/>
            <person name="Kube M."/>
            <person name="Reinhardt R."/>
            <person name="Klages S."/>
            <person name="Muller R."/>
            <person name="Ronning C.M."/>
            <person name="Nierman W.C."/>
            <person name="Sogaard-Andersen L."/>
        </authorList>
    </citation>
    <scope>NUCLEOTIDE SEQUENCE [LARGE SCALE GENOMIC DNA]</scope>
    <source>
        <strain evidence="1 2">DW4/3-1</strain>
    </source>
</reference>
<proteinExistence type="predicted"/>
<dbReference type="EMBL" id="CP002271">
    <property type="protein sequence ID" value="ADO75162.1"/>
    <property type="molecule type" value="Genomic_DNA"/>
</dbReference>
<accession>E3FEK6</accession>
<dbReference type="Proteomes" id="UP000001351">
    <property type="component" value="Chromosome"/>
</dbReference>
<dbReference type="AlphaFoldDB" id="E3FEK6"/>
<dbReference type="KEGG" id="sur:STAUR_7406"/>
<keyword evidence="2" id="KW-1185">Reference proteome</keyword>